<dbReference type="SUPFAM" id="SSF140864">
    <property type="entry name" value="TROVE domain-like"/>
    <property type="match status" value="1"/>
</dbReference>
<evidence type="ECO:0000256" key="3">
    <source>
        <dbReference type="ARBA" id="ARBA00022490"/>
    </source>
</evidence>
<dbReference type="GO" id="GO:0003723">
    <property type="term" value="F:RNA binding"/>
    <property type="evidence" value="ECO:0007669"/>
    <property type="project" value="UniProtKB-KW"/>
</dbReference>
<keyword evidence="4" id="KW-0479">Metal-binding</keyword>
<keyword evidence="6" id="KW-0687">Ribonucleoprotein</keyword>
<dbReference type="InterPro" id="IPR036465">
    <property type="entry name" value="vWFA_dom_sf"/>
</dbReference>
<dbReference type="InterPro" id="IPR037214">
    <property type="entry name" value="TROVE_dom_sf"/>
</dbReference>
<accession>A0A9E7N4G3</accession>
<comment type="subcellular location">
    <subcellularLocation>
        <location evidence="1">Cytoplasm</location>
    </subcellularLocation>
</comment>
<evidence type="ECO:0000313" key="9">
    <source>
        <dbReference type="Proteomes" id="UP001055634"/>
    </source>
</evidence>
<comment type="similarity">
    <text evidence="2">Belongs to the Ro 60 kDa family.</text>
</comment>
<evidence type="ECO:0000313" key="8">
    <source>
        <dbReference type="EMBL" id="UTC28337.1"/>
    </source>
</evidence>
<dbReference type="EMBL" id="ON529850">
    <property type="protein sequence ID" value="UTC28337.1"/>
    <property type="molecule type" value="Genomic_DNA"/>
</dbReference>
<reference evidence="8" key="1">
    <citation type="submission" date="2022-04" db="EMBL/GenBank/DDBJ databases">
        <authorList>
            <person name="Friedrich I."/>
            <person name="Schneider D."/>
            <person name="Poehlein A."/>
            <person name="Hertel R."/>
            <person name="Daniel R."/>
        </authorList>
    </citation>
    <scope>NUCLEOTIDE SEQUENCE</scope>
</reference>
<proteinExistence type="inferred from homology"/>
<keyword evidence="9" id="KW-1185">Reference proteome</keyword>
<evidence type="ECO:0000256" key="2">
    <source>
        <dbReference type="ARBA" id="ARBA00007814"/>
    </source>
</evidence>
<organism evidence="8 9">
    <name type="scientific">Brevundimonas phage vB_BpoS-Gurke</name>
    <dbReference type="NCBI Taxonomy" id="2948599"/>
    <lineage>
        <taxon>Viruses</taxon>
        <taxon>Duplodnaviria</taxon>
        <taxon>Heunggongvirae</taxon>
        <taxon>Uroviricota</taxon>
        <taxon>Caudoviricetes</taxon>
        <taxon>Jeanschmidtviridae</taxon>
        <taxon>Kikimoravirus</taxon>
        <taxon>Kikimoravirus gurke</taxon>
    </lineage>
</organism>
<dbReference type="InterPro" id="IPR040322">
    <property type="entry name" value="TROVE2"/>
</dbReference>
<dbReference type="Pfam" id="PF05731">
    <property type="entry name" value="TROVE"/>
    <property type="match status" value="1"/>
</dbReference>
<feature type="domain" description="TROVE" evidence="7">
    <location>
        <begin position="14"/>
        <end position="310"/>
    </location>
</feature>
<dbReference type="PANTHER" id="PTHR14202:SF0">
    <property type="entry name" value="RNA-BINDING PROTEIN RO60"/>
    <property type="match status" value="1"/>
</dbReference>
<gene>
    <name evidence="8" type="ORF">GURKE_03090</name>
</gene>
<evidence type="ECO:0000256" key="5">
    <source>
        <dbReference type="ARBA" id="ARBA00022884"/>
    </source>
</evidence>
<keyword evidence="3" id="KW-0963">Cytoplasm</keyword>
<protein>
    <recommendedName>
        <fullName evidence="7">TROVE domain-containing protein</fullName>
    </recommendedName>
</protein>
<dbReference type="PANTHER" id="PTHR14202">
    <property type="entry name" value="60 KDA RIBONUCLEOPROTEIN SSA/RO"/>
    <property type="match status" value="1"/>
</dbReference>
<dbReference type="SUPFAM" id="SSF53300">
    <property type="entry name" value="vWA-like"/>
    <property type="match status" value="1"/>
</dbReference>
<evidence type="ECO:0000256" key="4">
    <source>
        <dbReference type="ARBA" id="ARBA00022723"/>
    </source>
</evidence>
<dbReference type="PROSITE" id="PS50988">
    <property type="entry name" value="TROVE"/>
    <property type="match status" value="1"/>
</dbReference>
<sequence>MGAINANTRKTFNERTHEGAVAARMTPIQALRRSVLSCMLWEGEFYEDGVTIADRIQTLAQEVPVDSLAALAIEAREVAKLRHAPLLLLVVLAKRGSGSALVSSTIERVIQRADELSEFLALYWAMNPPRDARRKAPLSAQVKKGLAAAFVKFDPYQIAKYDRAKDVRLRDVLFLAHVKPKSAEQGELLGRLVDNALEAPDTWEVALSGGADKKETFERLLRENKLGYLALLRNLRNMEQAGVDRALVNAAIRARKGADRVLPFRFTAAARYAPSFEPALDQALVESIKAAQPLKGSTVVLVDVSGSMDARLSAKSDLTRMDAGATLASIVPGEDVRVFTFSNALVETPARKGMAGVDAIRKSQPWRGTALASAIRAINENVQADRLIVITDEQAQAENRGMPAPKASRAYMINVASAKNGVGYGNGWTHIDGFSENVLRYIAESEAIQLDGVTAD</sequence>
<dbReference type="GO" id="GO:0046872">
    <property type="term" value="F:metal ion binding"/>
    <property type="evidence" value="ECO:0007669"/>
    <property type="project" value="UniProtKB-KW"/>
</dbReference>
<dbReference type="InterPro" id="IPR008858">
    <property type="entry name" value="TROVE_dom"/>
</dbReference>
<dbReference type="Proteomes" id="UP001055634">
    <property type="component" value="Segment"/>
</dbReference>
<keyword evidence="5" id="KW-0694">RNA-binding</keyword>
<name>A0A9E7N4G3_9CAUD</name>
<evidence type="ECO:0000256" key="1">
    <source>
        <dbReference type="ARBA" id="ARBA00004496"/>
    </source>
</evidence>
<evidence type="ECO:0000259" key="7">
    <source>
        <dbReference type="PROSITE" id="PS50988"/>
    </source>
</evidence>
<dbReference type="GO" id="GO:1990904">
    <property type="term" value="C:ribonucleoprotein complex"/>
    <property type="evidence" value="ECO:0007669"/>
    <property type="project" value="UniProtKB-KW"/>
</dbReference>
<evidence type="ECO:0000256" key="6">
    <source>
        <dbReference type="ARBA" id="ARBA00023274"/>
    </source>
</evidence>
<dbReference type="Gene3D" id="3.40.50.410">
    <property type="entry name" value="von Willebrand factor, type A domain"/>
    <property type="match status" value="1"/>
</dbReference>